<dbReference type="PROSITE" id="PS50267">
    <property type="entry name" value="NA_NEUROTRAN_SYMP_3"/>
    <property type="match status" value="1"/>
</dbReference>
<dbReference type="Pfam" id="PF00209">
    <property type="entry name" value="SNF"/>
    <property type="match status" value="1"/>
</dbReference>
<dbReference type="GO" id="GO:0032809">
    <property type="term" value="C:neuronal cell body membrane"/>
    <property type="evidence" value="ECO:0007669"/>
    <property type="project" value="TreeGrafter"/>
</dbReference>
<organism evidence="16 17">
    <name type="scientific">Pelobates cultripes</name>
    <name type="common">Western spadefoot toad</name>
    <dbReference type="NCBI Taxonomy" id="61616"/>
    <lineage>
        <taxon>Eukaryota</taxon>
        <taxon>Metazoa</taxon>
        <taxon>Chordata</taxon>
        <taxon>Craniata</taxon>
        <taxon>Vertebrata</taxon>
        <taxon>Euteleostomi</taxon>
        <taxon>Amphibia</taxon>
        <taxon>Batrachia</taxon>
        <taxon>Anura</taxon>
        <taxon>Pelobatoidea</taxon>
        <taxon>Pelobatidae</taxon>
        <taxon>Pelobates</taxon>
    </lineage>
</organism>
<keyword evidence="6" id="KW-0532">Neurotransmitter transport</keyword>
<feature type="binding site" evidence="13">
    <location>
        <position position="79"/>
    </location>
    <ligand>
        <name>Na(+)</name>
        <dbReference type="ChEBI" id="CHEBI:29101"/>
        <label>1</label>
    </ligand>
</feature>
<evidence type="ECO:0000256" key="12">
    <source>
        <dbReference type="ARBA" id="ARBA00023180"/>
    </source>
</evidence>
<dbReference type="GO" id="GO:0006865">
    <property type="term" value="P:amino acid transport"/>
    <property type="evidence" value="ECO:0007669"/>
    <property type="project" value="TreeGrafter"/>
</dbReference>
<keyword evidence="3" id="KW-1003">Cell membrane</keyword>
<feature type="region of interest" description="Disordered" evidence="14">
    <location>
        <begin position="386"/>
        <end position="422"/>
    </location>
</feature>
<keyword evidence="5 13" id="KW-0479">Metal-binding</keyword>
<evidence type="ECO:0000256" key="10">
    <source>
        <dbReference type="ARBA" id="ARBA00023136"/>
    </source>
</evidence>
<dbReference type="AlphaFoldDB" id="A0AAD1TNG1"/>
<evidence type="ECO:0000256" key="4">
    <source>
        <dbReference type="ARBA" id="ARBA00022692"/>
    </source>
</evidence>
<dbReference type="GO" id="GO:0015874">
    <property type="term" value="P:norepinephrine transport"/>
    <property type="evidence" value="ECO:0007669"/>
    <property type="project" value="TreeGrafter"/>
</dbReference>
<feature type="non-terminal residue" evidence="16">
    <location>
        <position position="1"/>
    </location>
</feature>
<evidence type="ECO:0000256" key="5">
    <source>
        <dbReference type="ARBA" id="ARBA00022723"/>
    </source>
</evidence>
<name>A0AAD1TNG1_PELCU</name>
<evidence type="ECO:0000256" key="14">
    <source>
        <dbReference type="SAM" id="MobiDB-lite"/>
    </source>
</evidence>
<keyword evidence="7" id="KW-0769">Symport</keyword>
<keyword evidence="12" id="KW-0325">Glycoprotein</keyword>
<dbReference type="GO" id="GO:0042734">
    <property type="term" value="C:presynaptic membrane"/>
    <property type="evidence" value="ECO:0007669"/>
    <property type="project" value="TreeGrafter"/>
</dbReference>
<evidence type="ECO:0000256" key="9">
    <source>
        <dbReference type="ARBA" id="ARBA00023053"/>
    </source>
</evidence>
<dbReference type="PANTHER" id="PTHR11616:SF320">
    <property type="entry name" value="SODIUM-DEPENDENT NORADRENALINE TRANSPORTER"/>
    <property type="match status" value="1"/>
</dbReference>
<feature type="binding site" evidence="13">
    <location>
        <position position="86"/>
    </location>
    <ligand>
        <name>Na(+)</name>
        <dbReference type="ChEBI" id="CHEBI:29101"/>
        <label>1</label>
    </ligand>
</feature>
<evidence type="ECO:0000256" key="7">
    <source>
        <dbReference type="ARBA" id="ARBA00022847"/>
    </source>
</evidence>
<comment type="caution">
    <text evidence="16">The sequence shown here is derived from an EMBL/GenBank/DDBJ whole genome shotgun (WGS) entry which is preliminary data.</text>
</comment>
<protein>
    <submittedName>
        <fullName evidence="16">Sodium-dependent noradrenaline transporter</fullName>
    </submittedName>
</protein>
<evidence type="ECO:0000256" key="13">
    <source>
        <dbReference type="PIRSR" id="PIRSR600175-1"/>
    </source>
</evidence>
<dbReference type="EMBL" id="CAKOES020000846">
    <property type="protein sequence ID" value="CAH2330625.1"/>
    <property type="molecule type" value="Genomic_DNA"/>
</dbReference>
<evidence type="ECO:0000256" key="2">
    <source>
        <dbReference type="ARBA" id="ARBA00022448"/>
    </source>
</evidence>
<dbReference type="Proteomes" id="UP001295444">
    <property type="component" value="Unassembled WGS sequence"/>
</dbReference>
<dbReference type="GO" id="GO:0005330">
    <property type="term" value="F:dopamine:sodium symporter activity"/>
    <property type="evidence" value="ECO:0007669"/>
    <property type="project" value="TreeGrafter"/>
</dbReference>
<keyword evidence="17" id="KW-1185">Reference proteome</keyword>
<feature type="transmembrane region" description="Helical" evidence="15">
    <location>
        <begin position="263"/>
        <end position="286"/>
    </location>
</feature>
<evidence type="ECO:0000313" key="16">
    <source>
        <dbReference type="EMBL" id="CAH2330625.1"/>
    </source>
</evidence>
<keyword evidence="9 13" id="KW-0915">Sodium</keyword>
<evidence type="ECO:0000256" key="3">
    <source>
        <dbReference type="ARBA" id="ARBA00022475"/>
    </source>
</evidence>
<evidence type="ECO:0000256" key="15">
    <source>
        <dbReference type="SAM" id="Phobius"/>
    </source>
</evidence>
<dbReference type="PANTHER" id="PTHR11616">
    <property type="entry name" value="SODIUM/CHLORIDE DEPENDENT TRANSPORTER"/>
    <property type="match status" value="1"/>
</dbReference>
<evidence type="ECO:0000313" key="17">
    <source>
        <dbReference type="Proteomes" id="UP001295444"/>
    </source>
</evidence>
<feature type="binding site" evidence="13">
    <location>
        <position position="82"/>
    </location>
    <ligand>
        <name>Na(+)</name>
        <dbReference type="ChEBI" id="CHEBI:29101"/>
        <label>1</label>
    </ligand>
</feature>
<dbReference type="SUPFAM" id="SSF161070">
    <property type="entry name" value="SNF-like"/>
    <property type="match status" value="1"/>
</dbReference>
<sequence>MLKPGQSDRKISAVVPFREFPLEKKDVELILVKEQNGVQYTNSTIIVSDSCLQNEVSVPEEQEREQWGKKIDFLLSVIGFSVDLANVWRFPYLCYKNGGGCTITLTKSLNTIEFTIFHHINPISTNYVKEEYATILSVCTETNILQKPSAQAPSSSAGYAPFFSSLSGAQTIYICVAIAICYKLPFVECGGSVQFNRSYDRGLCRVKKTLSLRLQNRCGRRLSACVGSRAICHLKGQLEIASTPCLRFQSFWKSNRNRKARKVVLVSSSMPFIIYTVTSWIPGIQLPPSSPTGPPMRDPRQLSSEYVCQCVCDVCVVCVTIVCVTIVLYTRVLEGLAAGMAFSHYRKYGLKPCYKLLFVTGPLNDLHEEMEKEAIEVAEKLKYSSHAPSVRSRPGSTPSIHLNKGPASDTDKAVSGGDGHAPGRKQMADVLNHFARYPQYLKGLGAFVMLQIASLFKGSSSGYNIIIIITPFGGGGRRNFSSSGGTMRASY</sequence>
<reference evidence="16" key="1">
    <citation type="submission" date="2022-03" db="EMBL/GenBank/DDBJ databases">
        <authorList>
            <person name="Alioto T."/>
            <person name="Alioto T."/>
            <person name="Gomez Garrido J."/>
        </authorList>
    </citation>
    <scope>NUCLEOTIDE SEQUENCE</scope>
</reference>
<keyword evidence="11" id="KW-1015">Disulfide bond</keyword>
<dbReference type="InterPro" id="IPR037272">
    <property type="entry name" value="SNS_sf"/>
</dbReference>
<dbReference type="InterPro" id="IPR000175">
    <property type="entry name" value="Na/ntran_symport"/>
</dbReference>
<dbReference type="GO" id="GO:0046872">
    <property type="term" value="F:metal ion binding"/>
    <property type="evidence" value="ECO:0007669"/>
    <property type="project" value="UniProtKB-KW"/>
</dbReference>
<keyword evidence="8 15" id="KW-1133">Transmembrane helix</keyword>
<feature type="transmembrane region" description="Helical" evidence="15">
    <location>
        <begin position="306"/>
        <end position="330"/>
    </location>
</feature>
<evidence type="ECO:0000256" key="1">
    <source>
        <dbReference type="ARBA" id="ARBA00004651"/>
    </source>
</evidence>
<dbReference type="GO" id="GO:0051583">
    <property type="term" value="P:dopamine uptake involved in synaptic transmission"/>
    <property type="evidence" value="ECO:0007669"/>
    <property type="project" value="TreeGrafter"/>
</dbReference>
<dbReference type="GO" id="GO:0030424">
    <property type="term" value="C:axon"/>
    <property type="evidence" value="ECO:0007669"/>
    <property type="project" value="TreeGrafter"/>
</dbReference>
<proteinExistence type="predicted"/>
<keyword evidence="2" id="KW-0813">Transport</keyword>
<evidence type="ECO:0000256" key="6">
    <source>
        <dbReference type="ARBA" id="ARBA00022775"/>
    </source>
</evidence>
<evidence type="ECO:0000256" key="8">
    <source>
        <dbReference type="ARBA" id="ARBA00022989"/>
    </source>
</evidence>
<gene>
    <name evidence="16" type="ORF">PECUL_23A005215</name>
</gene>
<keyword evidence="4 15" id="KW-0812">Transmembrane</keyword>
<dbReference type="PRINTS" id="PR00176">
    <property type="entry name" value="NANEUSMPORT"/>
</dbReference>
<keyword evidence="10 15" id="KW-0472">Membrane</keyword>
<evidence type="ECO:0000256" key="11">
    <source>
        <dbReference type="ARBA" id="ARBA00023157"/>
    </source>
</evidence>
<accession>A0AAD1TNG1</accession>
<comment type="subcellular location">
    <subcellularLocation>
        <location evidence="1">Cell membrane</location>
        <topology evidence="1">Multi-pass membrane protein</topology>
    </subcellularLocation>
</comment>